<reference evidence="3" key="1">
    <citation type="journal article" date="2019" name="Int. J. Syst. Evol. Microbiol.">
        <title>The Global Catalogue of Microorganisms (GCM) 10K type strain sequencing project: providing services to taxonomists for standard genome sequencing and annotation.</title>
        <authorList>
            <consortium name="The Broad Institute Genomics Platform"/>
            <consortium name="The Broad Institute Genome Sequencing Center for Infectious Disease"/>
            <person name="Wu L."/>
            <person name="Ma J."/>
        </authorList>
    </citation>
    <scope>NUCLEOTIDE SEQUENCE [LARGE SCALE GENOMIC DNA]</scope>
    <source>
        <strain evidence="3">TBRC 1826</strain>
    </source>
</reference>
<dbReference type="InterPro" id="IPR036291">
    <property type="entry name" value="NAD(P)-bd_dom_sf"/>
</dbReference>
<dbReference type="EMBL" id="JBHSBH010000004">
    <property type="protein sequence ID" value="MFC3995646.1"/>
    <property type="molecule type" value="Genomic_DNA"/>
</dbReference>
<sequence length="278" mass="29910">MKTIVVTGGTSGIGEALAHTHIRRGDRVVVVGRDEAKGKAFLDAAERADAGGRAVFVHADLSLVSENRRVIAEITERFAAVDALVLCARFYRSHRAVTPEGFEHNFALYYLSRYLLGHGLADRLEKAGDPVIVNIAGPGVGAGDVHWDDLGLEHGYDGWTAMFQGGRLNDLLGVSFAARHGDGRTRYVLLFPGGTRTGFAGEFDAPTAAHVAAMKGNAQPVEMAIPPITAIIDAPPEEPLSAFAEGRRIDLRSPSFDADDAARLDALTRDLLRRDQSR</sequence>
<protein>
    <submittedName>
        <fullName evidence="2">SDR family NAD(P)-dependent oxidoreductase</fullName>
    </submittedName>
</protein>
<name>A0ABV8FHN0_9ACTN</name>
<proteinExistence type="predicted"/>
<dbReference type="PANTHER" id="PTHR47534">
    <property type="entry name" value="YALI0E05731P"/>
    <property type="match status" value="1"/>
</dbReference>
<keyword evidence="3" id="KW-1185">Reference proteome</keyword>
<dbReference type="Gene3D" id="3.40.50.720">
    <property type="entry name" value="NAD(P)-binding Rossmann-like Domain"/>
    <property type="match status" value="1"/>
</dbReference>
<dbReference type="Proteomes" id="UP001595847">
    <property type="component" value="Unassembled WGS sequence"/>
</dbReference>
<dbReference type="InterPro" id="IPR002347">
    <property type="entry name" value="SDR_fam"/>
</dbReference>
<evidence type="ECO:0000313" key="3">
    <source>
        <dbReference type="Proteomes" id="UP001595847"/>
    </source>
</evidence>
<dbReference type="RefSeq" id="WP_378530931.1">
    <property type="nucleotide sequence ID" value="NZ_JBHSBH010000004.1"/>
</dbReference>
<dbReference type="Pfam" id="PF00106">
    <property type="entry name" value="adh_short"/>
    <property type="match status" value="1"/>
</dbReference>
<comment type="caution">
    <text evidence="2">The sequence shown here is derived from an EMBL/GenBank/DDBJ whole genome shotgun (WGS) entry which is preliminary data.</text>
</comment>
<dbReference type="InterPro" id="IPR052228">
    <property type="entry name" value="Sec_Metab_Biosynth_Oxidored"/>
</dbReference>
<keyword evidence="1" id="KW-0560">Oxidoreductase</keyword>
<gene>
    <name evidence="2" type="ORF">ACFOVU_06960</name>
</gene>
<evidence type="ECO:0000256" key="1">
    <source>
        <dbReference type="ARBA" id="ARBA00023002"/>
    </source>
</evidence>
<evidence type="ECO:0000313" key="2">
    <source>
        <dbReference type="EMBL" id="MFC3995646.1"/>
    </source>
</evidence>
<dbReference type="PANTHER" id="PTHR47534:SF3">
    <property type="entry name" value="ALCOHOL DEHYDROGENASE-LIKE C-TERMINAL DOMAIN-CONTAINING PROTEIN"/>
    <property type="match status" value="1"/>
</dbReference>
<organism evidence="2 3">
    <name type="scientific">Nocardiopsis sediminis</name>
    <dbReference type="NCBI Taxonomy" id="1778267"/>
    <lineage>
        <taxon>Bacteria</taxon>
        <taxon>Bacillati</taxon>
        <taxon>Actinomycetota</taxon>
        <taxon>Actinomycetes</taxon>
        <taxon>Streptosporangiales</taxon>
        <taxon>Nocardiopsidaceae</taxon>
        <taxon>Nocardiopsis</taxon>
    </lineage>
</organism>
<dbReference type="SUPFAM" id="SSF51735">
    <property type="entry name" value="NAD(P)-binding Rossmann-fold domains"/>
    <property type="match status" value="1"/>
</dbReference>
<accession>A0ABV8FHN0</accession>